<sequence length="161" mass="16855">FLELQQGWALASCSGQAVLKPKVQGGVGLPPRPAVPAAPAAPSVPGYRTQTARPVSFPAFCQDGRPALGFGRGTCHAEASPKCPQRCLAKGPRCLTTLLMGVGGREGPLEQNLGLFSTPVPVPGLMLCTQKPSHPRQSSQGPRVRLGQLHTWKQTGKAATD</sequence>
<proteinExistence type="predicted"/>
<feature type="non-terminal residue" evidence="2">
    <location>
        <position position="1"/>
    </location>
</feature>
<feature type="region of interest" description="Disordered" evidence="1">
    <location>
        <begin position="129"/>
        <end position="161"/>
    </location>
</feature>
<dbReference type="EMBL" id="JASSZA010000011">
    <property type="protein sequence ID" value="KAK2097312.1"/>
    <property type="molecule type" value="Genomic_DNA"/>
</dbReference>
<dbReference type="Proteomes" id="UP001266305">
    <property type="component" value="Unassembled WGS sequence"/>
</dbReference>
<comment type="caution">
    <text evidence="2">The sequence shown here is derived from an EMBL/GenBank/DDBJ whole genome shotgun (WGS) entry which is preliminary data.</text>
</comment>
<accession>A0ABQ9UM05</accession>
<evidence type="ECO:0000313" key="2">
    <source>
        <dbReference type="EMBL" id="KAK2097312.1"/>
    </source>
</evidence>
<organism evidence="2 3">
    <name type="scientific">Saguinus oedipus</name>
    <name type="common">Cotton-top tamarin</name>
    <name type="synonym">Oedipomidas oedipus</name>
    <dbReference type="NCBI Taxonomy" id="9490"/>
    <lineage>
        <taxon>Eukaryota</taxon>
        <taxon>Metazoa</taxon>
        <taxon>Chordata</taxon>
        <taxon>Craniata</taxon>
        <taxon>Vertebrata</taxon>
        <taxon>Euteleostomi</taxon>
        <taxon>Mammalia</taxon>
        <taxon>Eutheria</taxon>
        <taxon>Euarchontoglires</taxon>
        <taxon>Primates</taxon>
        <taxon>Haplorrhini</taxon>
        <taxon>Platyrrhini</taxon>
        <taxon>Cebidae</taxon>
        <taxon>Callitrichinae</taxon>
        <taxon>Saguinus</taxon>
    </lineage>
</organism>
<reference evidence="2 3" key="1">
    <citation type="submission" date="2023-05" db="EMBL/GenBank/DDBJ databases">
        <title>B98-5 Cell Line De Novo Hybrid Assembly: An Optical Mapping Approach.</title>
        <authorList>
            <person name="Kananen K."/>
            <person name="Auerbach J.A."/>
            <person name="Kautto E."/>
            <person name="Blachly J.S."/>
        </authorList>
    </citation>
    <scope>NUCLEOTIDE SEQUENCE [LARGE SCALE GENOMIC DNA]</scope>
    <source>
        <strain evidence="2">B95-8</strain>
        <tissue evidence="2">Cell line</tissue>
    </source>
</reference>
<gene>
    <name evidence="2" type="ORF">P7K49_022763</name>
</gene>
<feature type="compositionally biased region" description="Polar residues" evidence="1">
    <location>
        <begin position="130"/>
        <end position="141"/>
    </location>
</feature>
<name>A0ABQ9UM05_SAGOE</name>
<evidence type="ECO:0000256" key="1">
    <source>
        <dbReference type="SAM" id="MobiDB-lite"/>
    </source>
</evidence>
<protein>
    <submittedName>
        <fullName evidence="2">Uncharacterized protein</fullName>
    </submittedName>
</protein>
<evidence type="ECO:0000313" key="3">
    <source>
        <dbReference type="Proteomes" id="UP001266305"/>
    </source>
</evidence>
<keyword evidence="3" id="KW-1185">Reference proteome</keyword>